<dbReference type="Gene3D" id="2.40.128.20">
    <property type="match status" value="1"/>
</dbReference>
<dbReference type="KEGG" id="nwx:CGZ65_11975"/>
<dbReference type="AlphaFoldDB" id="A0A3N4NBR5"/>
<proteinExistence type="inferred from homology"/>
<dbReference type="EMBL" id="RPFL01000001">
    <property type="protein sequence ID" value="RPD90886.1"/>
    <property type="molecule type" value="Genomic_DNA"/>
</dbReference>
<comment type="subcellular location">
    <subcellularLocation>
        <location evidence="2">Cell outer membrane</location>
    </subcellularLocation>
</comment>
<keyword evidence="2" id="KW-0998">Cell outer membrane</keyword>
<dbReference type="GO" id="GO:0008289">
    <property type="term" value="F:lipid binding"/>
    <property type="evidence" value="ECO:0007669"/>
    <property type="project" value="UniProtKB-UniRule"/>
</dbReference>
<dbReference type="Proteomes" id="UP000272412">
    <property type="component" value="Unassembled WGS sequence"/>
</dbReference>
<gene>
    <name evidence="4" type="ORF">EGK74_00610</name>
</gene>
<protein>
    <recommendedName>
        <fullName evidence="2">Outer membrane lipoprotein Blc</fullName>
    </recommendedName>
</protein>
<evidence type="ECO:0000313" key="5">
    <source>
        <dbReference type="Proteomes" id="UP000272412"/>
    </source>
</evidence>
<sequence length="182" mass="20722">MNMRFPAKFVALSLGILAATAQSAEPQNEPQTVAQVDIPRYMGTWYEQVRLPMRFQDGCVSDVKAQYRLTEKQVVKITNSCRKKDGSMISADAEVKKVDENGSKLRISFLPKAINWVPVARSSYWILRLDDNYQTALVGTPNRKYLWVLSREPKLDEATLQSYIETAKQQGYDVSKLVRSVQ</sequence>
<dbReference type="InterPro" id="IPR012674">
    <property type="entry name" value="Calycin"/>
</dbReference>
<evidence type="ECO:0000256" key="1">
    <source>
        <dbReference type="ARBA" id="ARBA00006889"/>
    </source>
</evidence>
<dbReference type="InterPro" id="IPR002446">
    <property type="entry name" value="Lipocalin_bac"/>
</dbReference>
<reference evidence="4 5" key="1">
    <citation type="submission" date="2018-11" db="EMBL/GenBank/DDBJ databases">
        <title>Neisseria weixii sp. nov. isolated from the rectal contents of plateau pika (Ochotona cruzoniae).</title>
        <authorList>
            <person name="Zhang G."/>
        </authorList>
    </citation>
    <scope>NUCLEOTIDE SEQUENCE [LARGE SCALE GENOMIC DNA]</scope>
    <source>
        <strain evidence="4 5">10009</strain>
    </source>
</reference>
<dbReference type="CDD" id="cd19438">
    <property type="entry name" value="lipocalin_Blc-like"/>
    <property type="match status" value="1"/>
</dbReference>
<keyword evidence="5" id="KW-1185">Reference proteome</keyword>
<keyword evidence="2" id="KW-0472">Membrane</keyword>
<dbReference type="SUPFAM" id="SSF50814">
    <property type="entry name" value="Lipocalins"/>
    <property type="match status" value="1"/>
</dbReference>
<feature type="signal peptide" evidence="2">
    <location>
        <begin position="1"/>
        <end position="23"/>
    </location>
</feature>
<comment type="subunit">
    <text evidence="2">Homodimer.</text>
</comment>
<comment type="function">
    <text evidence="2">Involved in the storage or transport of lipids necessary for membrane maintenance under stressful conditions. Displays a binding preference for lysophospholipids.</text>
</comment>
<keyword evidence="2" id="KW-0732">Signal</keyword>
<dbReference type="InterPro" id="IPR022271">
    <property type="entry name" value="Lipocalin_ApoD"/>
</dbReference>
<keyword evidence="2" id="KW-0446">Lipid-binding</keyword>
<dbReference type="InterPro" id="IPR000566">
    <property type="entry name" value="Lipocln_cytosolic_FA-bd_dom"/>
</dbReference>
<dbReference type="GO" id="GO:0006950">
    <property type="term" value="P:response to stress"/>
    <property type="evidence" value="ECO:0007669"/>
    <property type="project" value="UniProtKB-ARBA"/>
</dbReference>
<organism evidence="4 5">
    <name type="scientific">Neisseria weixii</name>
    <dbReference type="NCBI Taxonomy" id="1853276"/>
    <lineage>
        <taxon>Bacteria</taxon>
        <taxon>Pseudomonadati</taxon>
        <taxon>Pseudomonadota</taxon>
        <taxon>Betaproteobacteria</taxon>
        <taxon>Neisseriales</taxon>
        <taxon>Neisseriaceae</taxon>
        <taxon>Neisseria</taxon>
    </lineage>
</organism>
<dbReference type="PRINTS" id="PR01171">
    <property type="entry name" value="BCTLIPOCALIN"/>
</dbReference>
<dbReference type="GO" id="GO:0009279">
    <property type="term" value="C:cell outer membrane"/>
    <property type="evidence" value="ECO:0007669"/>
    <property type="project" value="UniProtKB-SubCell"/>
</dbReference>
<evidence type="ECO:0000259" key="3">
    <source>
        <dbReference type="Pfam" id="PF08212"/>
    </source>
</evidence>
<feature type="chain" id="PRO_5017856435" description="Outer membrane lipoprotein Blc" evidence="2">
    <location>
        <begin position="24"/>
        <end position="182"/>
    </location>
</feature>
<accession>A0A3N4NBR5</accession>
<dbReference type="PANTHER" id="PTHR10612:SF34">
    <property type="entry name" value="APOLIPOPROTEIN D"/>
    <property type="match status" value="1"/>
</dbReference>
<evidence type="ECO:0000313" key="4">
    <source>
        <dbReference type="EMBL" id="RPD90886.1"/>
    </source>
</evidence>
<keyword evidence="2" id="KW-0449">Lipoprotein</keyword>
<evidence type="ECO:0000256" key="2">
    <source>
        <dbReference type="PIRNR" id="PIRNR036893"/>
    </source>
</evidence>
<comment type="caution">
    <text evidence="4">The sequence shown here is derived from an EMBL/GenBank/DDBJ whole genome shotgun (WGS) entry which is preliminary data.</text>
</comment>
<dbReference type="PIRSF" id="PIRSF036893">
    <property type="entry name" value="Lipocalin_ApoD"/>
    <property type="match status" value="1"/>
</dbReference>
<dbReference type="Pfam" id="PF08212">
    <property type="entry name" value="Lipocalin_2"/>
    <property type="match status" value="1"/>
</dbReference>
<comment type="similarity">
    <text evidence="1 2">Belongs to the calycin superfamily. Lipocalin family.</text>
</comment>
<name>A0A3N4NBR5_9NEIS</name>
<feature type="domain" description="Lipocalin/cytosolic fatty-acid binding" evidence="3">
    <location>
        <begin position="36"/>
        <end position="180"/>
    </location>
</feature>
<dbReference type="PANTHER" id="PTHR10612">
    <property type="entry name" value="APOLIPOPROTEIN D"/>
    <property type="match status" value="1"/>
</dbReference>
<dbReference type="InterPro" id="IPR047202">
    <property type="entry name" value="Lipocalin_Blc-like_dom"/>
</dbReference>